<dbReference type="AlphaFoldDB" id="A0A2T0WY34"/>
<reference evidence="2 3" key="1">
    <citation type="submission" date="2018-03" db="EMBL/GenBank/DDBJ databases">
        <title>Genomic Encyclopedia of Archaeal and Bacterial Type Strains, Phase II (KMG-II): from individual species to whole genera.</title>
        <authorList>
            <person name="Goeker M."/>
        </authorList>
    </citation>
    <scope>NUCLEOTIDE SEQUENCE [LARGE SCALE GENOMIC DNA]</scope>
    <source>
        <strain evidence="2 3">DSM 100212</strain>
    </source>
</reference>
<gene>
    <name evidence="2" type="ORF">CLV74_103184</name>
</gene>
<dbReference type="PANTHER" id="PTHR35335:SF1">
    <property type="entry name" value="UPF0716 PROTEIN FXSA"/>
    <property type="match status" value="1"/>
</dbReference>
<sequence length="164" mass="18057">MWLLLAFVLVPMIEIGLFIQVGGVIGLWPTLAIVFLTAIAGSYMVKSEGLKTLRDLQQSMTQMSDPSQHLAHGAMILFAGALLLTPGFFTDTMGLLLLIPGVRTAVFKQMRGRMKMQTFHASSQGGHYHRSGPGSDTIDVDYEVIDETRPKEDRPDGPSGWTRH</sequence>
<keyword evidence="1" id="KW-1133">Transmembrane helix</keyword>
<accession>A0A2T0WY34</accession>
<comment type="caution">
    <text evidence="2">The sequence shown here is derived from an EMBL/GenBank/DDBJ whole genome shotgun (WGS) entry which is preliminary data.</text>
</comment>
<evidence type="ECO:0000256" key="1">
    <source>
        <dbReference type="SAM" id="Phobius"/>
    </source>
</evidence>
<proteinExistence type="predicted"/>
<feature type="transmembrane region" description="Helical" evidence="1">
    <location>
        <begin position="25"/>
        <end position="45"/>
    </location>
</feature>
<dbReference type="Pfam" id="PF04186">
    <property type="entry name" value="FxsA"/>
    <property type="match status" value="1"/>
</dbReference>
<dbReference type="EMBL" id="PVTQ01000003">
    <property type="protein sequence ID" value="PRY91599.1"/>
    <property type="molecule type" value="Genomic_DNA"/>
</dbReference>
<dbReference type="GO" id="GO:0016020">
    <property type="term" value="C:membrane"/>
    <property type="evidence" value="ECO:0007669"/>
    <property type="project" value="InterPro"/>
</dbReference>
<evidence type="ECO:0000313" key="2">
    <source>
        <dbReference type="EMBL" id="PRY91599.1"/>
    </source>
</evidence>
<keyword evidence="1" id="KW-0472">Membrane</keyword>
<keyword evidence="3" id="KW-1185">Reference proteome</keyword>
<dbReference type="RefSeq" id="WP_106263267.1">
    <property type="nucleotide sequence ID" value="NZ_PVTQ01000003.1"/>
</dbReference>
<dbReference type="NCBIfam" id="NF008528">
    <property type="entry name" value="PRK11463.1-2"/>
    <property type="match status" value="1"/>
</dbReference>
<feature type="transmembrane region" description="Helical" evidence="1">
    <location>
        <begin position="66"/>
        <end position="83"/>
    </location>
</feature>
<name>A0A2T0WY34_9RHOB</name>
<dbReference type="OrthoDB" id="9792788at2"/>
<dbReference type="Proteomes" id="UP000238392">
    <property type="component" value="Unassembled WGS sequence"/>
</dbReference>
<dbReference type="PANTHER" id="PTHR35335">
    <property type="entry name" value="UPF0716 PROTEIN FXSA"/>
    <property type="match status" value="1"/>
</dbReference>
<dbReference type="InterPro" id="IPR007313">
    <property type="entry name" value="FxsA"/>
</dbReference>
<protein>
    <submittedName>
        <fullName evidence="2">UPF0716 protein FxsA</fullName>
    </submittedName>
</protein>
<keyword evidence="1" id="KW-0812">Transmembrane</keyword>
<organism evidence="2 3">
    <name type="scientific">Donghicola tyrosinivorans</name>
    <dbReference type="NCBI Taxonomy" id="1652492"/>
    <lineage>
        <taxon>Bacteria</taxon>
        <taxon>Pseudomonadati</taxon>
        <taxon>Pseudomonadota</taxon>
        <taxon>Alphaproteobacteria</taxon>
        <taxon>Rhodobacterales</taxon>
        <taxon>Roseobacteraceae</taxon>
        <taxon>Donghicola</taxon>
    </lineage>
</organism>
<evidence type="ECO:0000313" key="3">
    <source>
        <dbReference type="Proteomes" id="UP000238392"/>
    </source>
</evidence>